<sequence>MAGGPVYRLTLFKIPNEDDQKKLLDIYRQMPTKAVKDGKPYIKSVSAGTSQQDQRAQGYTVAVTSIFESEDDLLYYDNECAAHAELKAFARTVHQGSMMVYFENVL</sequence>
<dbReference type="EnsemblFungi" id="MAPG_11581T0">
    <property type="protein sequence ID" value="MAPG_11581T0"/>
    <property type="gene ID" value="MAPG_11581"/>
</dbReference>
<name>A0A0C4EFM9_MAGP6</name>
<reference evidence="3" key="4">
    <citation type="journal article" date="2015" name="G3 (Bethesda)">
        <title>Genome sequences of three phytopathogenic species of the Magnaporthaceae family of fungi.</title>
        <authorList>
            <person name="Okagaki L.H."/>
            <person name="Nunes C.C."/>
            <person name="Sailsbery J."/>
            <person name="Clay B."/>
            <person name="Brown D."/>
            <person name="John T."/>
            <person name="Oh Y."/>
            <person name="Young N."/>
            <person name="Fitzgerald M."/>
            <person name="Haas B.J."/>
            <person name="Zeng Q."/>
            <person name="Young S."/>
            <person name="Adiconis X."/>
            <person name="Fan L."/>
            <person name="Levin J.Z."/>
            <person name="Mitchell T.K."/>
            <person name="Okubara P.A."/>
            <person name="Farman M.L."/>
            <person name="Kohn L.M."/>
            <person name="Birren B."/>
            <person name="Ma L.-J."/>
            <person name="Dean R.A."/>
        </authorList>
    </citation>
    <scope>NUCLEOTIDE SEQUENCE</scope>
    <source>
        <strain evidence="3">ATCC 64411 / 73-15</strain>
    </source>
</reference>
<accession>A0A0C4EFM9</accession>
<dbReference type="OMA" id="TYFEPIE"/>
<reference evidence="3" key="5">
    <citation type="submission" date="2015-06" db="UniProtKB">
        <authorList>
            <consortium name="EnsemblFungi"/>
        </authorList>
    </citation>
    <scope>IDENTIFICATION</scope>
    <source>
        <strain evidence="3">ATCC 64411</strain>
    </source>
</reference>
<reference evidence="4" key="2">
    <citation type="submission" date="2010-05" db="EMBL/GenBank/DDBJ databases">
        <title>The genome sequence of Magnaporthe poae strain ATCC 64411.</title>
        <authorList>
            <person name="Ma L.-J."/>
            <person name="Dead R."/>
            <person name="Young S."/>
            <person name="Zeng Q."/>
            <person name="Koehrsen M."/>
            <person name="Alvarado L."/>
            <person name="Berlin A."/>
            <person name="Chapman S.B."/>
            <person name="Chen Z."/>
            <person name="Freedman E."/>
            <person name="Gellesch M."/>
            <person name="Goldberg J."/>
            <person name="Griggs A."/>
            <person name="Gujja S."/>
            <person name="Heilman E.R."/>
            <person name="Heiman D."/>
            <person name="Hepburn T."/>
            <person name="Howarth C."/>
            <person name="Jen D."/>
            <person name="Larson L."/>
            <person name="Mehta T."/>
            <person name="Neiman D."/>
            <person name="Pearson M."/>
            <person name="Roberts A."/>
            <person name="Saif S."/>
            <person name="Shea T."/>
            <person name="Shenoy N."/>
            <person name="Sisk P."/>
            <person name="Stolte C."/>
            <person name="Sykes S."/>
            <person name="Walk T."/>
            <person name="White J."/>
            <person name="Yandava C."/>
            <person name="Haas B."/>
            <person name="Nusbaum C."/>
            <person name="Birren B."/>
        </authorList>
    </citation>
    <scope>NUCLEOTIDE SEQUENCE [LARGE SCALE GENOMIC DNA]</scope>
    <source>
        <strain evidence="4">ATCC 64411 / 73-15</strain>
    </source>
</reference>
<dbReference type="eggNOG" id="ENOG502STNI">
    <property type="taxonomic scope" value="Eukaryota"/>
</dbReference>
<organism evidence="3 4">
    <name type="scientific">Magnaporthiopsis poae (strain ATCC 64411 / 73-15)</name>
    <name type="common">Kentucky bluegrass fungus</name>
    <name type="synonym">Magnaporthe poae</name>
    <dbReference type="NCBI Taxonomy" id="644358"/>
    <lineage>
        <taxon>Eukaryota</taxon>
        <taxon>Fungi</taxon>
        <taxon>Dikarya</taxon>
        <taxon>Ascomycota</taxon>
        <taxon>Pezizomycotina</taxon>
        <taxon>Sordariomycetes</taxon>
        <taxon>Sordariomycetidae</taxon>
        <taxon>Magnaporthales</taxon>
        <taxon>Magnaporthaceae</taxon>
        <taxon>Magnaporthiopsis</taxon>
    </lineage>
</organism>
<gene>
    <name evidence="2" type="ORF">MAPG_11581</name>
</gene>
<feature type="domain" description="Stress-response A/B barrel" evidence="1">
    <location>
        <begin position="6"/>
        <end position="102"/>
    </location>
</feature>
<dbReference type="Gene3D" id="3.30.70.100">
    <property type="match status" value="1"/>
</dbReference>
<dbReference type="VEuPathDB" id="FungiDB:MAPG_11581"/>
<dbReference type="EMBL" id="GL876982">
    <property type="protein sequence ID" value="KLU92636.1"/>
    <property type="molecule type" value="Genomic_DNA"/>
</dbReference>
<dbReference type="OrthoDB" id="3830014at2759"/>
<dbReference type="EMBL" id="ADBL01002852">
    <property type="status" value="NOT_ANNOTATED_CDS"/>
    <property type="molecule type" value="Genomic_DNA"/>
</dbReference>
<dbReference type="AlphaFoldDB" id="A0A0C4EFM9"/>
<keyword evidence="4" id="KW-1185">Reference proteome</keyword>
<evidence type="ECO:0000259" key="1">
    <source>
        <dbReference type="PROSITE" id="PS51502"/>
    </source>
</evidence>
<evidence type="ECO:0000313" key="2">
    <source>
        <dbReference type="EMBL" id="KLU92636.1"/>
    </source>
</evidence>
<dbReference type="Proteomes" id="UP000011715">
    <property type="component" value="Unassembled WGS sequence"/>
</dbReference>
<dbReference type="SMART" id="SM00886">
    <property type="entry name" value="Dabb"/>
    <property type="match status" value="1"/>
</dbReference>
<proteinExistence type="predicted"/>
<evidence type="ECO:0000313" key="4">
    <source>
        <dbReference type="Proteomes" id="UP000011715"/>
    </source>
</evidence>
<reference evidence="2" key="3">
    <citation type="submission" date="2011-03" db="EMBL/GenBank/DDBJ databases">
        <title>Annotation of Magnaporthe poae ATCC 64411.</title>
        <authorList>
            <person name="Ma L.-J."/>
            <person name="Dead R."/>
            <person name="Young S.K."/>
            <person name="Zeng Q."/>
            <person name="Gargeya S."/>
            <person name="Fitzgerald M."/>
            <person name="Haas B."/>
            <person name="Abouelleil A."/>
            <person name="Alvarado L."/>
            <person name="Arachchi H.M."/>
            <person name="Berlin A."/>
            <person name="Brown A."/>
            <person name="Chapman S.B."/>
            <person name="Chen Z."/>
            <person name="Dunbar C."/>
            <person name="Freedman E."/>
            <person name="Gearin G."/>
            <person name="Gellesch M."/>
            <person name="Goldberg J."/>
            <person name="Griggs A."/>
            <person name="Gujja S."/>
            <person name="Heiman D."/>
            <person name="Howarth C."/>
            <person name="Larson L."/>
            <person name="Lui A."/>
            <person name="MacDonald P.J.P."/>
            <person name="Mehta T."/>
            <person name="Montmayeur A."/>
            <person name="Murphy C."/>
            <person name="Neiman D."/>
            <person name="Pearson M."/>
            <person name="Priest M."/>
            <person name="Roberts A."/>
            <person name="Saif S."/>
            <person name="Shea T."/>
            <person name="Shenoy N."/>
            <person name="Sisk P."/>
            <person name="Stolte C."/>
            <person name="Sykes S."/>
            <person name="Yandava C."/>
            <person name="Wortman J."/>
            <person name="Nusbaum C."/>
            <person name="Birren B."/>
        </authorList>
    </citation>
    <scope>NUCLEOTIDE SEQUENCE</scope>
    <source>
        <strain evidence="2">ATCC 64411</strain>
    </source>
</reference>
<dbReference type="SUPFAM" id="SSF54909">
    <property type="entry name" value="Dimeric alpha+beta barrel"/>
    <property type="match status" value="1"/>
</dbReference>
<dbReference type="PROSITE" id="PS51502">
    <property type="entry name" value="S_R_A_B_BARREL"/>
    <property type="match status" value="1"/>
</dbReference>
<dbReference type="InterPro" id="IPR011008">
    <property type="entry name" value="Dimeric_a/b-barrel"/>
</dbReference>
<reference evidence="2" key="1">
    <citation type="submission" date="2010-05" db="EMBL/GenBank/DDBJ databases">
        <title>The Genome Sequence of Magnaporthe poae strain ATCC 64411.</title>
        <authorList>
            <consortium name="The Broad Institute Genome Sequencing Platform"/>
            <consortium name="Broad Institute Genome Sequencing Center for Infectious Disease"/>
            <person name="Ma L.-J."/>
            <person name="Dead R."/>
            <person name="Young S."/>
            <person name="Zeng Q."/>
            <person name="Koehrsen M."/>
            <person name="Alvarado L."/>
            <person name="Berlin A."/>
            <person name="Chapman S.B."/>
            <person name="Chen Z."/>
            <person name="Freedman E."/>
            <person name="Gellesch M."/>
            <person name="Goldberg J."/>
            <person name="Griggs A."/>
            <person name="Gujja S."/>
            <person name="Heilman E.R."/>
            <person name="Heiman D."/>
            <person name="Hepburn T."/>
            <person name="Howarth C."/>
            <person name="Jen D."/>
            <person name="Larson L."/>
            <person name="Mehta T."/>
            <person name="Neiman D."/>
            <person name="Pearson M."/>
            <person name="Roberts A."/>
            <person name="Saif S."/>
            <person name="Shea T."/>
            <person name="Shenoy N."/>
            <person name="Sisk P."/>
            <person name="Stolte C."/>
            <person name="Sykes S."/>
            <person name="Walk T."/>
            <person name="White J."/>
            <person name="Yandava C."/>
            <person name="Haas B."/>
            <person name="Nusbaum C."/>
            <person name="Birren B."/>
        </authorList>
    </citation>
    <scope>NUCLEOTIDE SEQUENCE</scope>
    <source>
        <strain evidence="2">ATCC 64411</strain>
    </source>
</reference>
<dbReference type="InterPro" id="IPR013097">
    <property type="entry name" value="Dabb"/>
</dbReference>
<dbReference type="Pfam" id="PF07876">
    <property type="entry name" value="Dabb"/>
    <property type="match status" value="1"/>
</dbReference>
<protein>
    <recommendedName>
        <fullName evidence="1">Stress-response A/B barrel domain-containing protein</fullName>
    </recommendedName>
</protein>
<evidence type="ECO:0000313" key="3">
    <source>
        <dbReference type="EnsemblFungi" id="MAPG_11581T0"/>
    </source>
</evidence>